<name>A0AAN9APE1_9CAEN</name>
<feature type="region of interest" description="Disordered" evidence="1">
    <location>
        <begin position="104"/>
        <end position="139"/>
    </location>
</feature>
<feature type="compositionally biased region" description="Basic and acidic residues" evidence="1">
    <location>
        <begin position="115"/>
        <end position="132"/>
    </location>
</feature>
<proteinExistence type="predicted"/>
<feature type="chain" id="PRO_5042871062" evidence="2">
    <location>
        <begin position="18"/>
        <end position="231"/>
    </location>
</feature>
<gene>
    <name evidence="3" type="ORF">V1264_010189</name>
</gene>
<accession>A0AAN9APE1</accession>
<dbReference type="EMBL" id="JBAMIC010000024">
    <property type="protein sequence ID" value="KAK7090384.1"/>
    <property type="molecule type" value="Genomic_DNA"/>
</dbReference>
<evidence type="ECO:0000313" key="3">
    <source>
        <dbReference type="EMBL" id="KAK7090384.1"/>
    </source>
</evidence>
<sequence>MASKILITLLLLVCSASLHVMSSPREADEQIIEESDVEDPEMGTIHDVREVDSLCRHEKNTNTMADGSNSTLLDDFEDGKGVVLISNSSDICLVRDIDQEERDQADTCKQGMVIRNKDKPDNEKRDYVKSDTELTEEEKDDLPEPLKAVCDGKQIYKMVPRPHNSDEAQEVSDSEDHTEGSLSREKRYVRLCIRAYYRFYCYTSCSWWSCCRRCRVVKYYRLYWCSYRYWF</sequence>
<evidence type="ECO:0000256" key="2">
    <source>
        <dbReference type="SAM" id="SignalP"/>
    </source>
</evidence>
<dbReference type="Proteomes" id="UP001374579">
    <property type="component" value="Unassembled WGS sequence"/>
</dbReference>
<dbReference type="AlphaFoldDB" id="A0AAN9APE1"/>
<evidence type="ECO:0000313" key="4">
    <source>
        <dbReference type="Proteomes" id="UP001374579"/>
    </source>
</evidence>
<protein>
    <submittedName>
        <fullName evidence="3">Uncharacterized protein</fullName>
    </submittedName>
</protein>
<reference evidence="3 4" key="1">
    <citation type="submission" date="2024-02" db="EMBL/GenBank/DDBJ databases">
        <title>Chromosome-scale genome assembly of the rough periwinkle Littorina saxatilis.</title>
        <authorList>
            <person name="De Jode A."/>
            <person name="Faria R."/>
            <person name="Formenti G."/>
            <person name="Sims Y."/>
            <person name="Smith T.P."/>
            <person name="Tracey A."/>
            <person name="Wood J.M.D."/>
            <person name="Zagrodzka Z.B."/>
            <person name="Johannesson K."/>
            <person name="Butlin R.K."/>
            <person name="Leder E.H."/>
        </authorList>
    </citation>
    <scope>NUCLEOTIDE SEQUENCE [LARGE SCALE GENOMIC DNA]</scope>
    <source>
        <strain evidence="3">Snail1</strain>
        <tissue evidence="3">Muscle</tissue>
    </source>
</reference>
<feature type="signal peptide" evidence="2">
    <location>
        <begin position="1"/>
        <end position="17"/>
    </location>
</feature>
<organism evidence="3 4">
    <name type="scientific">Littorina saxatilis</name>
    <dbReference type="NCBI Taxonomy" id="31220"/>
    <lineage>
        <taxon>Eukaryota</taxon>
        <taxon>Metazoa</taxon>
        <taxon>Spiralia</taxon>
        <taxon>Lophotrochozoa</taxon>
        <taxon>Mollusca</taxon>
        <taxon>Gastropoda</taxon>
        <taxon>Caenogastropoda</taxon>
        <taxon>Littorinimorpha</taxon>
        <taxon>Littorinoidea</taxon>
        <taxon>Littorinidae</taxon>
        <taxon>Littorina</taxon>
    </lineage>
</organism>
<keyword evidence="2" id="KW-0732">Signal</keyword>
<keyword evidence="4" id="KW-1185">Reference proteome</keyword>
<evidence type="ECO:0000256" key="1">
    <source>
        <dbReference type="SAM" id="MobiDB-lite"/>
    </source>
</evidence>
<comment type="caution">
    <text evidence="3">The sequence shown here is derived from an EMBL/GenBank/DDBJ whole genome shotgun (WGS) entry which is preliminary data.</text>
</comment>